<dbReference type="SUPFAM" id="SSF51735">
    <property type="entry name" value="NAD(P)-binding Rossmann-fold domains"/>
    <property type="match status" value="1"/>
</dbReference>
<keyword evidence="6" id="KW-1185">Reference proteome</keyword>
<dbReference type="GO" id="GO:0016491">
    <property type="term" value="F:oxidoreductase activity"/>
    <property type="evidence" value="ECO:0007669"/>
    <property type="project" value="UniProtKB-KW"/>
</dbReference>
<evidence type="ECO:0000256" key="1">
    <source>
        <dbReference type="ARBA" id="ARBA00023002"/>
    </source>
</evidence>
<evidence type="ECO:0000313" key="6">
    <source>
        <dbReference type="Proteomes" id="UP001595692"/>
    </source>
</evidence>
<dbReference type="Gene3D" id="1.10.1040.10">
    <property type="entry name" value="N-(1-d-carboxylethyl)-l-norvaline Dehydrogenase, domain 2"/>
    <property type="match status" value="1"/>
</dbReference>
<dbReference type="PIRSF" id="PIRSF000103">
    <property type="entry name" value="HIBADH"/>
    <property type="match status" value="1"/>
</dbReference>
<organism evidence="5 6">
    <name type="scientific">Pseudaeromonas sharmana</name>
    <dbReference type="NCBI Taxonomy" id="328412"/>
    <lineage>
        <taxon>Bacteria</taxon>
        <taxon>Pseudomonadati</taxon>
        <taxon>Pseudomonadota</taxon>
        <taxon>Gammaproteobacteria</taxon>
        <taxon>Aeromonadales</taxon>
        <taxon>Aeromonadaceae</taxon>
        <taxon>Pseudaeromonas</taxon>
    </lineage>
</organism>
<evidence type="ECO:0000259" key="3">
    <source>
        <dbReference type="Pfam" id="PF03446"/>
    </source>
</evidence>
<dbReference type="PROSITE" id="PS00895">
    <property type="entry name" value="3_HYDROXYISOBUT_DH"/>
    <property type="match status" value="1"/>
</dbReference>
<evidence type="ECO:0000259" key="4">
    <source>
        <dbReference type="Pfam" id="PF14833"/>
    </source>
</evidence>
<dbReference type="InterPro" id="IPR029154">
    <property type="entry name" value="HIBADH-like_NADP-bd"/>
</dbReference>
<reference evidence="6" key="1">
    <citation type="journal article" date="2019" name="Int. J. Syst. Evol. Microbiol.">
        <title>The Global Catalogue of Microorganisms (GCM) 10K type strain sequencing project: providing services to taxonomists for standard genome sequencing and annotation.</title>
        <authorList>
            <consortium name="The Broad Institute Genomics Platform"/>
            <consortium name="The Broad Institute Genome Sequencing Center for Infectious Disease"/>
            <person name="Wu L."/>
            <person name="Ma J."/>
        </authorList>
    </citation>
    <scope>NUCLEOTIDE SEQUENCE [LARGE SCALE GENOMIC DNA]</scope>
    <source>
        <strain evidence="6">CCUG 54939</strain>
    </source>
</reference>
<dbReference type="EMBL" id="JBHSAF010000014">
    <property type="protein sequence ID" value="MFC3914479.1"/>
    <property type="molecule type" value="Genomic_DNA"/>
</dbReference>
<dbReference type="InterPro" id="IPR036291">
    <property type="entry name" value="NAD(P)-bd_dom_sf"/>
</dbReference>
<sequence length="291" mass="29999">MSNIAFLGLGAMGARMAARLIKSGHQVTVWNRTSAAAEALVAIGARQAATPKEAAVGADFVMAMVRDDDASRQIWLDPHTGALAGMSAGAMAIESSTLTPQWVQALGQQVTARGLAFLEAPVSGSRPQAEAGQLIYLVGGEQQVLEQAKPILMATGSAIHHVGTPGHGALTKLATNALLGIQVTALAEIIGVLQRNGADVPTVLGAIAGTSVWAPVANYLASSMVNEQFAPQFPIGLLEKDFGYAIQAAGAVEQVPTMAAARKIFQQAIAQGLGEQNMTGVVTLFKADSHA</sequence>
<evidence type="ECO:0000256" key="2">
    <source>
        <dbReference type="ARBA" id="ARBA00023027"/>
    </source>
</evidence>
<evidence type="ECO:0000313" key="5">
    <source>
        <dbReference type="EMBL" id="MFC3914479.1"/>
    </source>
</evidence>
<dbReference type="InterPro" id="IPR015815">
    <property type="entry name" value="HIBADH-related"/>
</dbReference>
<dbReference type="Pfam" id="PF14833">
    <property type="entry name" value="NAD_binding_11"/>
    <property type="match status" value="1"/>
</dbReference>
<name>A0ABV8CRI7_9GAMM</name>
<feature type="domain" description="3-hydroxyisobutyrate dehydrogenase-like NAD-binding" evidence="4">
    <location>
        <begin position="166"/>
        <end position="284"/>
    </location>
</feature>
<dbReference type="InterPro" id="IPR051265">
    <property type="entry name" value="HIBADH-related_NP60_sf"/>
</dbReference>
<dbReference type="InterPro" id="IPR002204">
    <property type="entry name" value="3-OH-isobutyrate_DH-rel_CS"/>
</dbReference>
<dbReference type="InterPro" id="IPR008927">
    <property type="entry name" value="6-PGluconate_DH-like_C_sf"/>
</dbReference>
<dbReference type="InterPro" id="IPR006115">
    <property type="entry name" value="6PGDH_NADP-bd"/>
</dbReference>
<gene>
    <name evidence="5" type="ORF">ACFOSS_13515</name>
</gene>
<dbReference type="PANTHER" id="PTHR43580:SF2">
    <property type="entry name" value="CYTOKINE-LIKE NUCLEAR FACTOR N-PAC"/>
    <property type="match status" value="1"/>
</dbReference>
<dbReference type="Gene3D" id="3.40.50.720">
    <property type="entry name" value="NAD(P)-binding Rossmann-like Domain"/>
    <property type="match status" value="1"/>
</dbReference>
<dbReference type="Proteomes" id="UP001595692">
    <property type="component" value="Unassembled WGS sequence"/>
</dbReference>
<dbReference type="PANTHER" id="PTHR43580">
    <property type="entry name" value="OXIDOREDUCTASE GLYR1-RELATED"/>
    <property type="match status" value="1"/>
</dbReference>
<feature type="domain" description="6-phosphogluconate dehydrogenase NADP-binding" evidence="3">
    <location>
        <begin position="3"/>
        <end position="163"/>
    </location>
</feature>
<dbReference type="RefSeq" id="WP_377153391.1">
    <property type="nucleotide sequence ID" value="NZ_JBHSAF010000014.1"/>
</dbReference>
<comment type="caution">
    <text evidence="5">The sequence shown here is derived from an EMBL/GenBank/DDBJ whole genome shotgun (WGS) entry which is preliminary data.</text>
</comment>
<dbReference type="SUPFAM" id="SSF48179">
    <property type="entry name" value="6-phosphogluconate dehydrogenase C-terminal domain-like"/>
    <property type="match status" value="1"/>
</dbReference>
<dbReference type="InterPro" id="IPR013328">
    <property type="entry name" value="6PGD_dom2"/>
</dbReference>
<accession>A0ABV8CRI7</accession>
<dbReference type="Pfam" id="PF03446">
    <property type="entry name" value="NAD_binding_2"/>
    <property type="match status" value="1"/>
</dbReference>
<keyword evidence="1 5" id="KW-0560">Oxidoreductase</keyword>
<protein>
    <submittedName>
        <fullName evidence="5">NAD(P)-dependent oxidoreductase</fullName>
        <ecNumber evidence="5">1.1.-.-</ecNumber>
    </submittedName>
</protein>
<proteinExistence type="predicted"/>
<keyword evidence="2" id="KW-0520">NAD</keyword>
<dbReference type="EC" id="1.1.-.-" evidence="5"/>